<dbReference type="EMBL" id="CP058604">
    <property type="protein sequence ID" value="QLG70534.1"/>
    <property type="molecule type" value="Genomic_DNA"/>
</dbReference>
<proteinExistence type="predicted"/>
<evidence type="ECO:0000256" key="1">
    <source>
        <dbReference type="ARBA" id="ARBA00022741"/>
    </source>
</evidence>
<accession>A0A7H9AWR0</accession>
<dbReference type="AlphaFoldDB" id="A0A7H9AWR0"/>
<sequence>MYIFKLSYLLEERESFCCSRPISAAHFLVAMNTALFDTDVSKIPANKKNLAIAYIIVMGDAQSGKTSLIFRWLNGTYNRIAPGAYMEDIYSKSYKQEFMAENPYGKNGKNGNNGNTRFGTELKRHAVTHVSFLDMESVEKTYNSEMRNIQLKESDAFVIAFDPTCENPIESIRTQYKLIEDATDLQDKPPIVVICSTKCDLEADYRVGLDQILEFMDRAGLPTSNFFQVSAKSGEHTTRLLYYVLQQIKKRKIAANEEAKTYSDTADTADTATAVAITRELETDAVKRDTELTQEMHTVPNKEPAFLCGTKKIKTKLKRAKRCVIC</sequence>
<gene>
    <name evidence="2" type="ORF">HG535_0A04740</name>
</gene>
<dbReference type="PRINTS" id="PR00449">
    <property type="entry name" value="RASTRNSFRMNG"/>
</dbReference>
<keyword evidence="1" id="KW-0547">Nucleotide-binding</keyword>
<dbReference type="GO" id="GO:0005525">
    <property type="term" value="F:GTP binding"/>
    <property type="evidence" value="ECO:0007669"/>
    <property type="project" value="InterPro"/>
</dbReference>
<dbReference type="InterPro" id="IPR027417">
    <property type="entry name" value="P-loop_NTPase"/>
</dbReference>
<organism evidence="2 3">
    <name type="scientific">Zygotorulaspora mrakii</name>
    <name type="common">Zygosaccharomyces mrakii</name>
    <dbReference type="NCBI Taxonomy" id="42260"/>
    <lineage>
        <taxon>Eukaryota</taxon>
        <taxon>Fungi</taxon>
        <taxon>Dikarya</taxon>
        <taxon>Ascomycota</taxon>
        <taxon>Saccharomycotina</taxon>
        <taxon>Saccharomycetes</taxon>
        <taxon>Saccharomycetales</taxon>
        <taxon>Saccharomycetaceae</taxon>
        <taxon>Zygotorulaspora</taxon>
    </lineage>
</organism>
<evidence type="ECO:0000313" key="2">
    <source>
        <dbReference type="EMBL" id="QLG70534.1"/>
    </source>
</evidence>
<evidence type="ECO:0000313" key="3">
    <source>
        <dbReference type="Proteomes" id="UP000509704"/>
    </source>
</evidence>
<dbReference type="GO" id="GO:0003924">
    <property type="term" value="F:GTPase activity"/>
    <property type="evidence" value="ECO:0007669"/>
    <property type="project" value="InterPro"/>
</dbReference>
<reference evidence="2 3" key="1">
    <citation type="submission" date="2020-07" db="EMBL/GenBank/DDBJ databases">
        <title>The yeast mating-type switching endonuclease HO is a domesticated member of an unorthodox homing genetic element family.</title>
        <authorList>
            <person name="Coughlan A.Y."/>
            <person name="Lombardi L."/>
            <person name="Braun-Galleani S."/>
            <person name="Martos A.R."/>
            <person name="Galeote V."/>
            <person name="Bigey F."/>
            <person name="Dequin S."/>
            <person name="Byrne K.P."/>
            <person name="Wolfe K.H."/>
        </authorList>
    </citation>
    <scope>NUCLEOTIDE SEQUENCE [LARGE SCALE GENOMIC DNA]</scope>
    <source>
        <strain evidence="2 3">NRRL Y-6702</strain>
    </source>
</reference>
<dbReference type="GeneID" id="59234170"/>
<dbReference type="PROSITE" id="PS51419">
    <property type="entry name" value="RAB"/>
    <property type="match status" value="1"/>
</dbReference>
<dbReference type="InterPro" id="IPR001806">
    <property type="entry name" value="Small_GTPase"/>
</dbReference>
<dbReference type="Proteomes" id="UP000509704">
    <property type="component" value="Chromosome 1"/>
</dbReference>
<dbReference type="Pfam" id="PF00071">
    <property type="entry name" value="Ras"/>
    <property type="match status" value="1"/>
</dbReference>
<dbReference type="KEGG" id="zmk:HG535_0A04740"/>
<protein>
    <submittedName>
        <fullName evidence="2">Uncharacterized protein</fullName>
    </submittedName>
</protein>
<dbReference type="SUPFAM" id="SSF52540">
    <property type="entry name" value="P-loop containing nucleoside triphosphate hydrolases"/>
    <property type="match status" value="1"/>
</dbReference>
<dbReference type="Gene3D" id="3.40.50.300">
    <property type="entry name" value="P-loop containing nucleotide triphosphate hydrolases"/>
    <property type="match status" value="1"/>
</dbReference>
<dbReference type="OrthoDB" id="25896at2759"/>
<name>A0A7H9AWR0_ZYGMR</name>
<dbReference type="PANTHER" id="PTHR47978">
    <property type="match status" value="1"/>
</dbReference>
<dbReference type="RefSeq" id="XP_037142262.1">
    <property type="nucleotide sequence ID" value="XM_037286367.1"/>
</dbReference>
<keyword evidence="3" id="KW-1185">Reference proteome</keyword>